<gene>
    <name evidence="2" type="ORF">IFM89_039175</name>
</gene>
<dbReference type="OrthoDB" id="610337at2759"/>
<dbReference type="Pfam" id="PF08268">
    <property type="entry name" value="FBA_3"/>
    <property type="match status" value="1"/>
</dbReference>
<dbReference type="PANTHER" id="PTHR31111">
    <property type="entry name" value="BNAA05G37150D PROTEIN-RELATED"/>
    <property type="match status" value="1"/>
</dbReference>
<reference evidence="2 3" key="1">
    <citation type="submission" date="2020-10" db="EMBL/GenBank/DDBJ databases">
        <title>The Coptis chinensis genome and diversification of protoberbering-type alkaloids.</title>
        <authorList>
            <person name="Wang B."/>
            <person name="Shu S."/>
            <person name="Song C."/>
            <person name="Liu Y."/>
        </authorList>
    </citation>
    <scope>NUCLEOTIDE SEQUENCE [LARGE SCALE GENOMIC DNA]</scope>
    <source>
        <strain evidence="2">HL-2020</strain>
        <tissue evidence="2">Leaf</tissue>
    </source>
</reference>
<evidence type="ECO:0000259" key="1">
    <source>
        <dbReference type="Pfam" id="PF08268"/>
    </source>
</evidence>
<evidence type="ECO:0000313" key="3">
    <source>
        <dbReference type="Proteomes" id="UP000631114"/>
    </source>
</evidence>
<dbReference type="Proteomes" id="UP000631114">
    <property type="component" value="Unassembled WGS sequence"/>
</dbReference>
<dbReference type="InterPro" id="IPR013187">
    <property type="entry name" value="F-box-assoc_dom_typ3"/>
</dbReference>
<sequence>MVHQVELVLKFKCFDDVFSSGVFKRVYEVMGCVNGLICFYSDYSGHPALYDSSVPYYICNPVTREYITLPKSPKFEVAPAVMGFGFDPVSNEYKVVRVLQGDSSRILSLKAEAEIYTLGSKKWRGIDNVPYITNTPPKNVLVNGCLHWVSFENVENLHSLYIVCFNVGKEEFGAMKPPPYTDGDTEHKNMFKNLGVVGGCLCFIDGNFSDYNELWVMTDYGVQGSWVKQCVLKKALYGWLLHGDYEFIKLRSGELLLLRGQKETGYYNPTEDTFRPITIDGIPRVEFRVIVQMGSLFSRRMFIS</sequence>
<name>A0A835H0B2_9MAGN</name>
<proteinExistence type="predicted"/>
<dbReference type="NCBIfam" id="TIGR01640">
    <property type="entry name" value="F_box_assoc_1"/>
    <property type="match status" value="1"/>
</dbReference>
<feature type="domain" description="F-box associated beta-propeller type 3" evidence="1">
    <location>
        <begin position="26"/>
        <end position="287"/>
    </location>
</feature>
<dbReference type="InterPro" id="IPR017451">
    <property type="entry name" value="F-box-assoc_interact_dom"/>
</dbReference>
<dbReference type="EMBL" id="JADFTS010000009">
    <property type="protein sequence ID" value="KAF9590866.1"/>
    <property type="molecule type" value="Genomic_DNA"/>
</dbReference>
<comment type="caution">
    <text evidence="2">The sequence shown here is derived from an EMBL/GenBank/DDBJ whole genome shotgun (WGS) entry which is preliminary data.</text>
</comment>
<evidence type="ECO:0000313" key="2">
    <source>
        <dbReference type="EMBL" id="KAF9590866.1"/>
    </source>
</evidence>
<organism evidence="2 3">
    <name type="scientific">Coptis chinensis</name>
    <dbReference type="NCBI Taxonomy" id="261450"/>
    <lineage>
        <taxon>Eukaryota</taxon>
        <taxon>Viridiplantae</taxon>
        <taxon>Streptophyta</taxon>
        <taxon>Embryophyta</taxon>
        <taxon>Tracheophyta</taxon>
        <taxon>Spermatophyta</taxon>
        <taxon>Magnoliopsida</taxon>
        <taxon>Ranunculales</taxon>
        <taxon>Ranunculaceae</taxon>
        <taxon>Coptidoideae</taxon>
        <taxon>Coptis</taxon>
    </lineage>
</organism>
<protein>
    <recommendedName>
        <fullName evidence="1">F-box associated beta-propeller type 3 domain-containing protein</fullName>
    </recommendedName>
</protein>
<dbReference type="PANTHER" id="PTHR31111:SF134">
    <property type="entry name" value="F-BOX ASSOCIATED INTERACTION DOMAIN-CONTAINING PROTEIN"/>
    <property type="match status" value="1"/>
</dbReference>
<dbReference type="AlphaFoldDB" id="A0A835H0B2"/>
<keyword evidence="3" id="KW-1185">Reference proteome</keyword>
<accession>A0A835H0B2</accession>